<keyword evidence="9 10" id="KW-0413">Isomerase</keyword>
<dbReference type="CDD" id="cd00223">
    <property type="entry name" value="TOPRIM_TopoIIB_SPO"/>
    <property type="match status" value="1"/>
</dbReference>
<keyword evidence="7 10" id="KW-0799">Topoisomerase</keyword>
<keyword evidence="15" id="KW-1185">Reference proteome</keyword>
<gene>
    <name evidence="14" type="ORF">AB1Y20_014824</name>
</gene>
<evidence type="ECO:0000313" key="14">
    <source>
        <dbReference type="EMBL" id="KAL1526095.1"/>
    </source>
</evidence>
<dbReference type="AlphaFoldDB" id="A0AB34JW12"/>
<evidence type="ECO:0000256" key="5">
    <source>
        <dbReference type="ARBA" id="ARBA00022723"/>
    </source>
</evidence>
<evidence type="ECO:0000256" key="1">
    <source>
        <dbReference type="ARBA" id="ARBA00000185"/>
    </source>
</evidence>
<comment type="cofactor">
    <cofactor evidence="2">
        <name>Mg(2+)</name>
        <dbReference type="ChEBI" id="CHEBI:18420"/>
    </cofactor>
</comment>
<feature type="compositionally biased region" description="Acidic residues" evidence="11">
    <location>
        <begin position="401"/>
        <end position="410"/>
    </location>
</feature>
<reference evidence="14 15" key="1">
    <citation type="journal article" date="2024" name="Science">
        <title>Giant polyketide synthase enzymes in the biosynthesis of giant marine polyether toxins.</title>
        <authorList>
            <person name="Fallon T.R."/>
            <person name="Shende V.V."/>
            <person name="Wierzbicki I.H."/>
            <person name="Pendleton A.L."/>
            <person name="Watervoot N.F."/>
            <person name="Auber R.P."/>
            <person name="Gonzalez D.J."/>
            <person name="Wisecaver J.H."/>
            <person name="Moore B.S."/>
        </authorList>
    </citation>
    <scope>NUCLEOTIDE SEQUENCE [LARGE SCALE GENOMIC DNA]</scope>
    <source>
        <strain evidence="14 15">12B1</strain>
    </source>
</reference>
<dbReference type="GO" id="GO:0003918">
    <property type="term" value="F:DNA topoisomerase type II (double strand cut, ATP-hydrolyzing) activity"/>
    <property type="evidence" value="ECO:0007669"/>
    <property type="project" value="UniProtKB-UniRule"/>
</dbReference>
<feature type="active site" description="O-(5'-phospho-DNA)-tyrosine intermediate" evidence="10">
    <location>
        <position position="103"/>
    </location>
</feature>
<dbReference type="GO" id="GO:0007131">
    <property type="term" value="P:reciprocal meiotic recombination"/>
    <property type="evidence" value="ECO:0007669"/>
    <property type="project" value="TreeGrafter"/>
</dbReference>
<protein>
    <recommendedName>
        <fullName evidence="4">DNA topoisomerase (ATP-hydrolyzing)</fullName>
        <ecNumber evidence="4">5.6.2.2</ecNumber>
    </recommendedName>
</protein>
<dbReference type="Pfam" id="PF04406">
    <property type="entry name" value="TP6A_N"/>
    <property type="match status" value="1"/>
</dbReference>
<keyword evidence="8 10" id="KW-0238">DNA-binding</keyword>
<evidence type="ECO:0000256" key="3">
    <source>
        <dbReference type="ARBA" id="ARBA00006559"/>
    </source>
</evidence>
<evidence type="ECO:0000259" key="13">
    <source>
        <dbReference type="Pfam" id="PF21180"/>
    </source>
</evidence>
<comment type="similarity">
    <text evidence="3 10">Belongs to the TOP6A family.</text>
</comment>
<comment type="catalytic activity">
    <reaction evidence="1 10">
        <text>ATP-dependent breakage, passage and rejoining of double-stranded DNA.</text>
        <dbReference type="EC" id="5.6.2.2"/>
    </reaction>
</comment>
<sequence>MFSARRECSREQALHEIEGILLGALRRVVEARGLHATDVLVLSRAHEVCDEGGVRFSYDRPLVRSNAGTRGSMAQLAQLWVLLAAVHHGLACGRKTTLRELWYRLKTSRLFSSPAQVSAKLHEVCAAVSCRAALPCPREALGVIAAPRGNMTGCVVLLQPGAPPLSLRQSTFEIPGDPHAIRAIRFDEARSHARCVLVVEKDSCFRRLIDEGFTATHYPCVLLTACGFPDLASRAMVRHVVEQLDLPAYAITDYNPHGMALMLCFKHGSAALGLEQHCCPRLQWLGLHAMDVHHPTPLCGKEVELPAAAFQPFGARDSAVMAGLLRRACVRSDPRLWPEAVAMHEAGIKVELEELLSFGFEYLARLVLHKILHYTSVPSPSRPEERRAEERSEPTRPATEETVEVDLFAE</sequence>
<feature type="domain" description="Spo11/DNA topoisomerase VI subunit A N-terminal" evidence="12">
    <location>
        <begin position="75"/>
        <end position="130"/>
    </location>
</feature>
<keyword evidence="6" id="KW-0460">Magnesium</keyword>
<dbReference type="InterPro" id="IPR036078">
    <property type="entry name" value="Spo11/TopoVI_A_sf"/>
</dbReference>
<evidence type="ECO:0000256" key="6">
    <source>
        <dbReference type="ARBA" id="ARBA00022842"/>
    </source>
</evidence>
<dbReference type="GO" id="GO:0000228">
    <property type="term" value="C:nuclear chromosome"/>
    <property type="evidence" value="ECO:0007669"/>
    <property type="project" value="TreeGrafter"/>
</dbReference>
<dbReference type="GO" id="GO:0005524">
    <property type="term" value="F:ATP binding"/>
    <property type="evidence" value="ECO:0007669"/>
    <property type="project" value="InterPro"/>
</dbReference>
<dbReference type="GO" id="GO:0000706">
    <property type="term" value="P:meiotic DNA double-strand break processing"/>
    <property type="evidence" value="ECO:0007669"/>
    <property type="project" value="TreeGrafter"/>
</dbReference>
<feature type="compositionally biased region" description="Basic and acidic residues" evidence="11">
    <location>
        <begin position="382"/>
        <end position="394"/>
    </location>
</feature>
<name>A0AB34JW12_PRYPA</name>
<evidence type="ECO:0000313" key="15">
    <source>
        <dbReference type="Proteomes" id="UP001515480"/>
    </source>
</evidence>
<keyword evidence="5" id="KW-0479">Metal-binding</keyword>
<dbReference type="GO" id="GO:0046872">
    <property type="term" value="F:metal ion binding"/>
    <property type="evidence" value="ECO:0007669"/>
    <property type="project" value="UniProtKB-KW"/>
</dbReference>
<evidence type="ECO:0000259" key="12">
    <source>
        <dbReference type="Pfam" id="PF04406"/>
    </source>
</evidence>
<dbReference type="EMBL" id="JBGBPQ010000003">
    <property type="protein sequence ID" value="KAL1526095.1"/>
    <property type="molecule type" value="Genomic_DNA"/>
</dbReference>
<dbReference type="PRINTS" id="PR01550">
    <property type="entry name" value="TOP6AFAMILY"/>
</dbReference>
<comment type="caution">
    <text evidence="14">The sequence shown here is derived from an EMBL/GenBank/DDBJ whole genome shotgun (WGS) entry which is preliminary data.</text>
</comment>
<dbReference type="PROSITE" id="PS52041">
    <property type="entry name" value="TOPO_IIB"/>
    <property type="match status" value="1"/>
</dbReference>
<evidence type="ECO:0000256" key="2">
    <source>
        <dbReference type="ARBA" id="ARBA00001946"/>
    </source>
</evidence>
<dbReference type="SUPFAM" id="SSF56726">
    <property type="entry name" value="DNA topoisomerase IV, alpha subunit"/>
    <property type="match status" value="1"/>
</dbReference>
<dbReference type="InterPro" id="IPR013049">
    <property type="entry name" value="Spo11/TopoVI_A_N"/>
</dbReference>
<dbReference type="GO" id="GO:0003677">
    <property type="term" value="F:DNA binding"/>
    <property type="evidence" value="ECO:0007669"/>
    <property type="project" value="UniProtKB-UniRule"/>
</dbReference>
<organism evidence="14 15">
    <name type="scientific">Prymnesium parvum</name>
    <name type="common">Toxic golden alga</name>
    <dbReference type="NCBI Taxonomy" id="97485"/>
    <lineage>
        <taxon>Eukaryota</taxon>
        <taxon>Haptista</taxon>
        <taxon>Haptophyta</taxon>
        <taxon>Prymnesiophyceae</taxon>
        <taxon>Prymnesiales</taxon>
        <taxon>Prymnesiaceae</taxon>
        <taxon>Prymnesium</taxon>
    </lineage>
</organism>
<dbReference type="InterPro" id="IPR002815">
    <property type="entry name" value="Spo11/TopoVI_A"/>
</dbReference>
<dbReference type="InterPro" id="IPR034136">
    <property type="entry name" value="TOPRIM_Topo6A/Spo11"/>
</dbReference>
<proteinExistence type="inferred from homology"/>
<evidence type="ECO:0000256" key="4">
    <source>
        <dbReference type="ARBA" id="ARBA00012895"/>
    </source>
</evidence>
<dbReference type="InterPro" id="IPR036388">
    <property type="entry name" value="WH-like_DNA-bd_sf"/>
</dbReference>
<dbReference type="PANTHER" id="PTHR10848">
    <property type="entry name" value="MEIOTIC RECOMBINATION PROTEIN SPO11"/>
    <property type="match status" value="1"/>
</dbReference>
<dbReference type="PANTHER" id="PTHR10848:SF0">
    <property type="entry name" value="MEIOTIC RECOMBINATION PROTEIN SPO11"/>
    <property type="match status" value="1"/>
</dbReference>
<accession>A0AB34JW12</accession>
<dbReference type="Proteomes" id="UP001515480">
    <property type="component" value="Unassembled WGS sequence"/>
</dbReference>
<dbReference type="GO" id="GO:0042138">
    <property type="term" value="P:meiotic DNA double-strand break formation"/>
    <property type="evidence" value="ECO:0007669"/>
    <property type="project" value="TreeGrafter"/>
</dbReference>
<dbReference type="Pfam" id="PF21180">
    <property type="entry name" value="TOP6A-Spo11_Toprim"/>
    <property type="match status" value="1"/>
</dbReference>
<evidence type="ECO:0000256" key="7">
    <source>
        <dbReference type="ARBA" id="ARBA00023029"/>
    </source>
</evidence>
<feature type="region of interest" description="Disordered" evidence="11">
    <location>
        <begin position="378"/>
        <end position="410"/>
    </location>
</feature>
<dbReference type="Gene3D" id="3.40.1360.10">
    <property type="match status" value="1"/>
</dbReference>
<dbReference type="Gene3D" id="1.10.10.10">
    <property type="entry name" value="Winged helix-like DNA-binding domain superfamily/Winged helix DNA-binding domain"/>
    <property type="match status" value="1"/>
</dbReference>
<evidence type="ECO:0000256" key="8">
    <source>
        <dbReference type="ARBA" id="ARBA00023125"/>
    </source>
</evidence>
<feature type="domain" description="Topoisomerase 6 subunit A/Spo11 TOPRIM" evidence="13">
    <location>
        <begin position="196"/>
        <end position="365"/>
    </location>
</feature>
<evidence type="ECO:0000256" key="9">
    <source>
        <dbReference type="ARBA" id="ARBA00023235"/>
    </source>
</evidence>
<evidence type="ECO:0000256" key="10">
    <source>
        <dbReference type="PROSITE-ProRule" id="PRU01385"/>
    </source>
</evidence>
<evidence type="ECO:0000256" key="11">
    <source>
        <dbReference type="SAM" id="MobiDB-lite"/>
    </source>
</evidence>
<dbReference type="EC" id="5.6.2.2" evidence="4"/>